<evidence type="ECO:0000256" key="6">
    <source>
        <dbReference type="ARBA" id="ARBA00022722"/>
    </source>
</evidence>
<keyword evidence="7" id="KW-0479">Metal-binding</keyword>
<dbReference type="GO" id="GO:0005739">
    <property type="term" value="C:mitochondrion"/>
    <property type="evidence" value="ECO:0007669"/>
    <property type="project" value="TreeGrafter"/>
</dbReference>
<evidence type="ECO:0000256" key="8">
    <source>
        <dbReference type="ARBA" id="ARBA00022759"/>
    </source>
</evidence>
<proteinExistence type="inferred from homology"/>
<name>B6AFI2_CRYMR</name>
<protein>
    <recommendedName>
        <fullName evidence="4">ribonuclease Z</fullName>
        <ecNumber evidence="4">3.1.26.11</ecNumber>
    </recommendedName>
</protein>
<dbReference type="Pfam" id="PF13691">
    <property type="entry name" value="Lactamase_B_4"/>
    <property type="match status" value="1"/>
</dbReference>
<keyword evidence="8" id="KW-0255">Endonuclease</keyword>
<dbReference type="EC" id="3.1.26.11" evidence="4"/>
<sequence length="833" mass="95160">MVSEIYFQNTGCNSLVVPPSLLFVYDGYRALINIGENTQRFCNEHRIRLSRISDIFITYVSTETVAGLPGILLTAQSLGNKKIRVIGPPPLLEFVTMMGYTIKKKNFGSNTISFTFNYDESSNDFDSSKNMDIEVVELRTESELSFDVPNSVLMIDCGIRVYFVQVSINNSQFTTNYDRRKKKRGKMDNNESVFVAQYIFEYPDIPGKIDSQKAKLLGIEPGPLYAILKRGESVVLPSSNIVTHDQVCEPPTKIPCSIVIHPLNELHYTEVIYTLFNFLIKMLEIKGREFTSEYSMEGYISYIFDFSKPTLQLVLNELDKIGQLDKLSTLFFSQSRHIYIDQTDKPILYSPFVAASVQQNILHCISASIFPIPKTERKGISEVSKNILLSRYDIFPLKRQNSSFYNDKCIYELYSTAKDVIFSKLSNLSSDIEHCRQILRECSEALQNSDLNMDTDSLINKRICYPYLYILGTGSAIPSRYRNVSGNIILVNKYTSILLDCGEGSVSQIFYLHGYRLEELLKFITTLKVCFISHAHADHYIGLLQLIQIRLNLLTQHWKQTRFTENFIIKNNRGLTLEFENKDTYTEYKLAPLIIIGPRKIEEILNFHAKNICNNEKVCSGNVVRRDELFIFISTQEVIYKSLKISQHTGIIYKADSEVNNNGLTKINSLYSKISLEPFVVEHINDSYGACVKFMNYSTSAIYSLVFSGDTKPCENVVNAARNCDILIHEATFGNEFAEEATRKLHSTFCGAVSSGYNSCSQITLLTHFSQRYPVTPFIEFNESILFRYFQEKTLFAIDLAAIPLNFVKDLPSFFHSIGGLLRRIHSSRDNDR</sequence>
<keyword evidence="9" id="KW-0378">Hydrolase</keyword>
<evidence type="ECO:0000256" key="9">
    <source>
        <dbReference type="ARBA" id="ARBA00022801"/>
    </source>
</evidence>
<evidence type="ECO:0000313" key="13">
    <source>
        <dbReference type="Proteomes" id="UP000001460"/>
    </source>
</evidence>
<feature type="domain" description="tRNase Z endonuclease" evidence="11">
    <location>
        <begin position="19"/>
        <end position="67"/>
    </location>
</feature>
<dbReference type="PANTHER" id="PTHR12553:SF49">
    <property type="entry name" value="ZINC PHOSPHODIESTERASE ELAC PROTEIN 2"/>
    <property type="match status" value="1"/>
</dbReference>
<evidence type="ECO:0000256" key="10">
    <source>
        <dbReference type="ARBA" id="ARBA00022833"/>
    </source>
</evidence>
<evidence type="ECO:0000256" key="4">
    <source>
        <dbReference type="ARBA" id="ARBA00012477"/>
    </source>
</evidence>
<dbReference type="OrthoDB" id="527344at2759"/>
<comment type="cofactor">
    <cofactor evidence="2">
        <name>Zn(2+)</name>
        <dbReference type="ChEBI" id="CHEBI:29105"/>
    </cofactor>
</comment>
<evidence type="ECO:0000259" key="11">
    <source>
        <dbReference type="Pfam" id="PF13691"/>
    </source>
</evidence>
<accession>B6AFI2</accession>
<dbReference type="GO" id="GO:0042781">
    <property type="term" value="F:3'-tRNA processing endoribonuclease activity"/>
    <property type="evidence" value="ECO:0007669"/>
    <property type="project" value="UniProtKB-EC"/>
</dbReference>
<dbReference type="Pfam" id="PF23023">
    <property type="entry name" value="Anti-Pycsar_Apyc1"/>
    <property type="match status" value="1"/>
</dbReference>
<gene>
    <name evidence="12" type="ORF">CMU_033580</name>
</gene>
<dbReference type="InterPro" id="IPR047151">
    <property type="entry name" value="RNZ2-like"/>
</dbReference>
<keyword evidence="10" id="KW-0862">Zinc</keyword>
<reference evidence="12" key="1">
    <citation type="submission" date="2008-06" db="EMBL/GenBank/DDBJ databases">
        <authorList>
            <person name="Lorenzi H."/>
            <person name="Inman J."/>
            <person name="Miller J."/>
            <person name="Schobel S."/>
            <person name="Amedeo P."/>
            <person name="Caler E.V."/>
            <person name="da Silva J."/>
        </authorList>
    </citation>
    <scope>NUCLEOTIDE SEQUENCE [LARGE SCALE GENOMIC DNA]</scope>
    <source>
        <strain evidence="12">RN66</strain>
    </source>
</reference>
<dbReference type="Proteomes" id="UP000001460">
    <property type="component" value="Unassembled WGS sequence"/>
</dbReference>
<evidence type="ECO:0000256" key="5">
    <source>
        <dbReference type="ARBA" id="ARBA00022694"/>
    </source>
</evidence>
<dbReference type="VEuPathDB" id="CryptoDB:CMU_033580"/>
<dbReference type="STRING" id="441375.B6AFI2"/>
<dbReference type="GO" id="GO:1990180">
    <property type="term" value="P:mitochondrial tRNA 3'-end processing"/>
    <property type="evidence" value="ECO:0007669"/>
    <property type="project" value="TreeGrafter"/>
</dbReference>
<keyword evidence="13" id="KW-1185">Reference proteome</keyword>
<dbReference type="Gene3D" id="3.60.15.10">
    <property type="entry name" value="Ribonuclease Z/Hydroxyacylglutathione hydrolase-like"/>
    <property type="match status" value="2"/>
</dbReference>
<evidence type="ECO:0000256" key="1">
    <source>
        <dbReference type="ARBA" id="ARBA00000402"/>
    </source>
</evidence>
<dbReference type="eggNOG" id="KOG2121">
    <property type="taxonomic scope" value="Eukaryota"/>
</dbReference>
<evidence type="ECO:0000313" key="12">
    <source>
        <dbReference type="EMBL" id="EEA06973.1"/>
    </source>
</evidence>
<dbReference type="EMBL" id="DS989731">
    <property type="protein sequence ID" value="EEA06973.1"/>
    <property type="molecule type" value="Genomic_DNA"/>
</dbReference>
<keyword evidence="6" id="KW-0540">Nuclease</keyword>
<dbReference type="GO" id="GO:0046872">
    <property type="term" value="F:metal ion binding"/>
    <property type="evidence" value="ECO:0007669"/>
    <property type="project" value="UniProtKB-KW"/>
</dbReference>
<dbReference type="AlphaFoldDB" id="B6AFI2"/>
<evidence type="ECO:0000256" key="7">
    <source>
        <dbReference type="ARBA" id="ARBA00022723"/>
    </source>
</evidence>
<evidence type="ECO:0000256" key="3">
    <source>
        <dbReference type="ARBA" id="ARBA00007823"/>
    </source>
</evidence>
<dbReference type="OMA" id="TLFRDEM"/>
<dbReference type="GeneID" id="6996374"/>
<comment type="similarity">
    <text evidence="3">Belongs to the RNase Z family.</text>
</comment>
<organism evidence="12 13">
    <name type="scientific">Cryptosporidium muris (strain RN66)</name>
    <dbReference type="NCBI Taxonomy" id="441375"/>
    <lineage>
        <taxon>Eukaryota</taxon>
        <taxon>Sar</taxon>
        <taxon>Alveolata</taxon>
        <taxon>Apicomplexa</taxon>
        <taxon>Conoidasida</taxon>
        <taxon>Coccidia</taxon>
        <taxon>Eucoccidiorida</taxon>
        <taxon>Eimeriorina</taxon>
        <taxon>Cryptosporidiidae</taxon>
        <taxon>Cryptosporidium</taxon>
    </lineage>
</organism>
<dbReference type="InterPro" id="IPR036866">
    <property type="entry name" value="RibonucZ/Hydroxyglut_hydro"/>
</dbReference>
<dbReference type="InterPro" id="IPR027794">
    <property type="entry name" value="tRNase_Z_dom"/>
</dbReference>
<evidence type="ECO:0000256" key="2">
    <source>
        <dbReference type="ARBA" id="ARBA00001947"/>
    </source>
</evidence>
<dbReference type="RefSeq" id="XP_002141322.1">
    <property type="nucleotide sequence ID" value="XM_002141286.1"/>
</dbReference>
<dbReference type="PANTHER" id="PTHR12553">
    <property type="entry name" value="ZINC PHOSPHODIESTERASE ELAC PROTEIN 2"/>
    <property type="match status" value="1"/>
</dbReference>
<keyword evidence="5" id="KW-0819">tRNA processing</keyword>
<dbReference type="SUPFAM" id="SSF56281">
    <property type="entry name" value="Metallo-hydrolase/oxidoreductase"/>
    <property type="match status" value="2"/>
</dbReference>
<comment type="catalytic activity">
    <reaction evidence="1">
        <text>Endonucleolytic cleavage of RNA, removing extra 3' nucleotides from tRNA precursor, generating 3' termini of tRNAs. A 3'-hydroxy group is left at the tRNA terminus and a 5'-phosphoryl group is left at the trailer molecule.</text>
        <dbReference type="EC" id="3.1.26.11"/>
    </reaction>
</comment>